<sequence>MLELDLSLNSEEIYKGVEIDSFGGRKSFTVNQENLDIIGKNITEYIKRRKEEYKNKDERRNSENEKNGDITAAGGFNDCVVLTGATAIPVYLVAFHIVVHSFHEVKYKNEMYEVVVAKH</sequence>
<name>A0A520XEC9_9DELT</name>
<dbReference type="Proteomes" id="UP000322454">
    <property type="component" value="Unassembled WGS sequence"/>
</dbReference>
<comment type="caution">
    <text evidence="1">The sequence shown here is derived from an EMBL/GenBank/DDBJ whole genome shotgun (WGS) entry which is preliminary data.</text>
</comment>
<dbReference type="EMBL" id="SHMQ01000010">
    <property type="protein sequence ID" value="RZV39506.1"/>
    <property type="molecule type" value="Genomic_DNA"/>
</dbReference>
<accession>A0A520XEC9</accession>
<evidence type="ECO:0000313" key="2">
    <source>
        <dbReference type="Proteomes" id="UP000322454"/>
    </source>
</evidence>
<gene>
    <name evidence="1" type="ORF">EVJ48_04755</name>
</gene>
<dbReference type="AlphaFoldDB" id="A0A520XEC9"/>
<protein>
    <submittedName>
        <fullName evidence="1">Uncharacterized protein</fullName>
    </submittedName>
</protein>
<evidence type="ECO:0000313" key="1">
    <source>
        <dbReference type="EMBL" id="RZV39506.1"/>
    </source>
</evidence>
<organism evidence="1 2">
    <name type="scientific">Candidatus Acidulodesulfobacterium acidiphilum</name>
    <dbReference type="NCBI Taxonomy" id="2597224"/>
    <lineage>
        <taxon>Bacteria</taxon>
        <taxon>Deltaproteobacteria</taxon>
        <taxon>Candidatus Acidulodesulfobacterales</taxon>
        <taxon>Candidatus Acidulodesulfobacterium</taxon>
    </lineage>
</organism>
<reference evidence="1 2" key="1">
    <citation type="submission" date="2019-01" db="EMBL/GenBank/DDBJ databases">
        <title>Insights into ecological role of a new deltaproteobacterial order Candidatus Sinidesulfobacterales (Sva0485) by metagenomics and metatranscriptomics.</title>
        <authorList>
            <person name="Tan S."/>
            <person name="Liu J."/>
            <person name="Fang Y."/>
            <person name="Hedlund B."/>
            <person name="Lian Z.-H."/>
            <person name="Huang L.-Y."/>
            <person name="Li J.-T."/>
            <person name="Huang L.-N."/>
            <person name="Li W.-J."/>
            <person name="Jiang H.-C."/>
            <person name="Dong H.-L."/>
            <person name="Shu W.-S."/>
        </authorList>
    </citation>
    <scope>NUCLEOTIDE SEQUENCE [LARGE SCALE GENOMIC DNA]</scope>
    <source>
        <strain evidence="1">AP4</strain>
    </source>
</reference>
<proteinExistence type="predicted"/>